<dbReference type="GO" id="GO:0046872">
    <property type="term" value="F:metal ion binding"/>
    <property type="evidence" value="ECO:0007669"/>
    <property type="project" value="UniProtKB-KW"/>
</dbReference>
<evidence type="ECO:0000313" key="7">
    <source>
        <dbReference type="Proteomes" id="UP000694546"/>
    </source>
</evidence>
<comment type="cofactor">
    <cofactor evidence="1">
        <name>Mg(2+)</name>
        <dbReference type="ChEBI" id="CHEBI:18420"/>
    </cofactor>
</comment>
<dbReference type="GeneTree" id="ENSGT01010000224106"/>
<protein>
    <submittedName>
        <fullName evidence="6">Uncharacterized protein</fullName>
    </submittedName>
</protein>
<keyword evidence="3" id="KW-0548">Nucleotidyltransferase</keyword>
<dbReference type="PANTHER" id="PTHR46173:SF1">
    <property type="entry name" value="CCA TRNA NUCLEOTIDYLTRANSFERASE 1, MITOCHONDRIAL"/>
    <property type="match status" value="1"/>
</dbReference>
<keyword evidence="5" id="KW-0460">Magnesium</keyword>
<keyword evidence="2" id="KW-0819">tRNA processing</keyword>
<evidence type="ECO:0000256" key="2">
    <source>
        <dbReference type="ARBA" id="ARBA00022694"/>
    </source>
</evidence>
<dbReference type="GO" id="GO:0005739">
    <property type="term" value="C:mitochondrion"/>
    <property type="evidence" value="ECO:0007669"/>
    <property type="project" value="TreeGrafter"/>
</dbReference>
<dbReference type="Gene3D" id="1.10.3090.10">
    <property type="entry name" value="cca-adding enzyme, domain 2"/>
    <property type="match status" value="1"/>
</dbReference>
<evidence type="ECO:0000256" key="5">
    <source>
        <dbReference type="ARBA" id="ARBA00022842"/>
    </source>
</evidence>
<dbReference type="SUPFAM" id="SSF81891">
    <property type="entry name" value="Poly A polymerase C-terminal region-like"/>
    <property type="match status" value="1"/>
</dbReference>
<dbReference type="Proteomes" id="UP000694546">
    <property type="component" value="Chromosome 13"/>
</dbReference>
<dbReference type="GO" id="GO:1990180">
    <property type="term" value="P:mitochondrial tRNA 3'-end processing"/>
    <property type="evidence" value="ECO:0007669"/>
    <property type="project" value="TreeGrafter"/>
</dbReference>
<organism evidence="6 7">
    <name type="scientific">Gadus morhua</name>
    <name type="common">Atlantic cod</name>
    <dbReference type="NCBI Taxonomy" id="8049"/>
    <lineage>
        <taxon>Eukaryota</taxon>
        <taxon>Metazoa</taxon>
        <taxon>Chordata</taxon>
        <taxon>Craniata</taxon>
        <taxon>Vertebrata</taxon>
        <taxon>Euteleostomi</taxon>
        <taxon>Actinopterygii</taxon>
        <taxon>Neopterygii</taxon>
        <taxon>Teleostei</taxon>
        <taxon>Neoteleostei</taxon>
        <taxon>Acanthomorphata</taxon>
        <taxon>Zeiogadaria</taxon>
        <taxon>Gadariae</taxon>
        <taxon>Gadiformes</taxon>
        <taxon>Gadoidei</taxon>
        <taxon>Gadidae</taxon>
        <taxon>Gadus</taxon>
    </lineage>
</organism>
<dbReference type="PANTHER" id="PTHR46173">
    <property type="entry name" value="CCA TRNA NUCLEOTIDYLTRANSFERASE 1, MITOCHONDRIAL"/>
    <property type="match status" value="1"/>
</dbReference>
<proteinExistence type="predicted"/>
<dbReference type="GO" id="GO:0000049">
    <property type="term" value="F:tRNA binding"/>
    <property type="evidence" value="ECO:0007669"/>
    <property type="project" value="TreeGrafter"/>
</dbReference>
<keyword evidence="3" id="KW-0808">Transferase</keyword>
<dbReference type="AlphaFoldDB" id="A0A8C5B9K8"/>
<evidence type="ECO:0000313" key="6">
    <source>
        <dbReference type="Ensembl" id="ENSGMOP00000042766.1"/>
    </source>
</evidence>
<dbReference type="InterPro" id="IPR050264">
    <property type="entry name" value="Bact_CCA-adding_enz_type3_sf"/>
</dbReference>
<evidence type="ECO:0000256" key="3">
    <source>
        <dbReference type="ARBA" id="ARBA00022695"/>
    </source>
</evidence>
<keyword evidence="4" id="KW-0479">Metal-binding</keyword>
<accession>A0A8C5B9K8</accession>
<sequence>MSISPDTPNNKVQFVQTRSIGIQEDYLRILRYFRFYGRVVPEPGDHEPETLDRIWVELKKMVVGSHAGHLLELMYDLGLVQYMGLPPDGDIEEMKRVWQNAKDSSPKPMTVLAAFFHRPEEVDKMDLRLKVSKEEKTLAQFLVKHRRELHKCPDNPDSLTPFTDFIIDVSRLGSIIKGDILYHQV</sequence>
<dbReference type="GO" id="GO:0016779">
    <property type="term" value="F:nucleotidyltransferase activity"/>
    <property type="evidence" value="ECO:0007669"/>
    <property type="project" value="UniProtKB-KW"/>
</dbReference>
<reference evidence="6" key="1">
    <citation type="submission" date="2025-08" db="UniProtKB">
        <authorList>
            <consortium name="Ensembl"/>
        </authorList>
    </citation>
    <scope>IDENTIFICATION</scope>
</reference>
<name>A0A8C5B9K8_GADMO</name>
<keyword evidence="7" id="KW-1185">Reference proteome</keyword>
<dbReference type="Ensembl" id="ENSGMOT00000072089.1">
    <property type="protein sequence ID" value="ENSGMOP00000042766.1"/>
    <property type="gene ID" value="ENSGMOG00000035810.1"/>
</dbReference>
<evidence type="ECO:0000256" key="1">
    <source>
        <dbReference type="ARBA" id="ARBA00001946"/>
    </source>
</evidence>
<reference evidence="6" key="2">
    <citation type="submission" date="2025-09" db="UniProtKB">
        <authorList>
            <consortium name="Ensembl"/>
        </authorList>
    </citation>
    <scope>IDENTIFICATION</scope>
</reference>
<evidence type="ECO:0000256" key="4">
    <source>
        <dbReference type="ARBA" id="ARBA00022723"/>
    </source>
</evidence>
<dbReference type="GO" id="GO:0001680">
    <property type="term" value="P:tRNA 3'-terminal CCA addition"/>
    <property type="evidence" value="ECO:0007669"/>
    <property type="project" value="TreeGrafter"/>
</dbReference>